<dbReference type="EMBL" id="CP002400">
    <property type="protein sequence ID" value="ADU27202.1"/>
    <property type="molecule type" value="Genomic_DNA"/>
</dbReference>
<sequence>MKKRLIIPPVIISMIVTCFFYLVNPPFLSCANQSGFHFNMVTINSIFAGFLYTNYSLLLGLLDNDTVQKLLGTSVIRRRNDRIFAGIVCAVISIITGVILAIVTAGNTTNSVSKAVNISGNWILTFLWAAECVFMVFGIFYFTISIREMHMLVNAAGQPKKKVKQDVIDDVKKVVKREK</sequence>
<dbReference type="HOGENOM" id="CLU_1501330_0_0_9"/>
<keyword evidence="1" id="KW-1133">Transmembrane helix</keyword>
<feature type="transmembrane region" description="Helical" evidence="1">
    <location>
        <begin position="43"/>
        <end position="62"/>
    </location>
</feature>
<proteinExistence type="predicted"/>
<evidence type="ECO:0000313" key="2">
    <source>
        <dbReference type="EMBL" id="ADU27202.1"/>
    </source>
</evidence>
<organism evidence="2 3">
    <name type="scientific">Ethanoligenens harbinense (strain DSM 18485 / JCM 12961 / CGMCC 1.5033 / YUAN-3)</name>
    <dbReference type="NCBI Taxonomy" id="663278"/>
    <lineage>
        <taxon>Bacteria</taxon>
        <taxon>Bacillati</taxon>
        <taxon>Bacillota</taxon>
        <taxon>Clostridia</taxon>
        <taxon>Eubacteriales</taxon>
        <taxon>Oscillospiraceae</taxon>
        <taxon>Ethanoligenens</taxon>
    </lineage>
</organism>
<gene>
    <name evidence="2" type="ordered locus">Ethha_1668</name>
</gene>
<accession>E6U8W7</accession>
<feature type="transmembrane region" description="Helical" evidence="1">
    <location>
        <begin position="123"/>
        <end position="144"/>
    </location>
</feature>
<dbReference type="Proteomes" id="UP000001551">
    <property type="component" value="Chromosome"/>
</dbReference>
<name>E6U8W7_ETHHY</name>
<keyword evidence="3" id="KW-1185">Reference proteome</keyword>
<reference evidence="2 3" key="1">
    <citation type="submission" date="2010-12" db="EMBL/GenBank/DDBJ databases">
        <title>Complete sequence of Ethanoligenens harbinense YUAN-3.</title>
        <authorList>
            <person name="Lucas S."/>
            <person name="Copeland A."/>
            <person name="Lapidus A."/>
            <person name="Cheng J.-F."/>
            <person name="Bruce D."/>
            <person name="Goodwin L."/>
            <person name="Pitluck S."/>
            <person name="Chertkov O."/>
            <person name="Misra M."/>
            <person name="Detter J.C."/>
            <person name="Han C."/>
            <person name="Tapia R."/>
            <person name="Land M."/>
            <person name="Hauser L."/>
            <person name="Jeffries C."/>
            <person name="Kyrpides N."/>
            <person name="Ivanova N."/>
            <person name="Mikhailova N."/>
            <person name="Wang A."/>
            <person name="Mouttaki H."/>
            <person name="He Z."/>
            <person name="Zhou J."/>
            <person name="Hemme C.L."/>
            <person name="Woyke T."/>
        </authorList>
    </citation>
    <scope>NUCLEOTIDE SEQUENCE [LARGE SCALE GENOMIC DNA]</scope>
    <source>
        <strain evidence="3">DSM 18485 / JCM 12961 / CGMCC 1.5033 / YUAN-3</strain>
    </source>
</reference>
<feature type="transmembrane region" description="Helical" evidence="1">
    <location>
        <begin position="83"/>
        <end position="103"/>
    </location>
</feature>
<keyword evidence="1" id="KW-0812">Transmembrane</keyword>
<evidence type="ECO:0000313" key="3">
    <source>
        <dbReference type="Proteomes" id="UP000001551"/>
    </source>
</evidence>
<dbReference type="AlphaFoldDB" id="E6U8W7"/>
<evidence type="ECO:0000256" key="1">
    <source>
        <dbReference type="SAM" id="Phobius"/>
    </source>
</evidence>
<dbReference type="KEGG" id="eha:Ethha_1668"/>
<dbReference type="STRING" id="663278.Ethha_1668"/>
<feature type="transmembrane region" description="Helical" evidence="1">
    <location>
        <begin position="5"/>
        <end position="23"/>
    </location>
</feature>
<dbReference type="RefSeq" id="WP_013485557.1">
    <property type="nucleotide sequence ID" value="NC_014828.1"/>
</dbReference>
<keyword evidence="1" id="KW-0472">Membrane</keyword>
<protein>
    <submittedName>
        <fullName evidence="2">Uncharacterized protein</fullName>
    </submittedName>
</protein>